<reference evidence="1 2" key="1">
    <citation type="journal article" date="2016" name="Nat. Commun.">
        <title>Thousands of microbial genomes shed light on interconnected biogeochemical processes in an aquifer system.</title>
        <authorList>
            <person name="Anantharaman K."/>
            <person name="Brown C.T."/>
            <person name="Hug L.A."/>
            <person name="Sharon I."/>
            <person name="Castelle C.J."/>
            <person name="Probst A.J."/>
            <person name="Thomas B.C."/>
            <person name="Singh A."/>
            <person name="Wilkins M.J."/>
            <person name="Karaoz U."/>
            <person name="Brodie E.L."/>
            <person name="Williams K.H."/>
            <person name="Hubbard S.S."/>
            <person name="Banfield J.F."/>
        </authorList>
    </citation>
    <scope>NUCLEOTIDE SEQUENCE [LARGE SCALE GENOMIC DNA]</scope>
</reference>
<evidence type="ECO:0000313" key="2">
    <source>
        <dbReference type="Proteomes" id="UP000176723"/>
    </source>
</evidence>
<dbReference type="AlphaFoldDB" id="A0A1G1W022"/>
<evidence type="ECO:0000313" key="1">
    <source>
        <dbReference type="EMBL" id="OGY21016.1"/>
    </source>
</evidence>
<organism evidence="1 2">
    <name type="scientific">Candidatus Chisholmbacteria bacterium RIFCSPLOWO2_01_FULL_49_14</name>
    <dbReference type="NCBI Taxonomy" id="1797593"/>
    <lineage>
        <taxon>Bacteria</taxon>
        <taxon>Candidatus Chisholmiibacteriota</taxon>
    </lineage>
</organism>
<name>A0A1G1W022_9BACT</name>
<sequence length="249" mass="27839">MEQEKASNMRSELDRLRPLSDSGMESFLRIDEAIEWWKSLPEKRLDLCASVSLVALFGKWVMEYFDAESLREGRNFFDALAVLSVLFRLDRRVLIASAEELAQATLSPAFVGGFVLSHPFGQEAHGHMSTLLPGHMIVPEKGEVNAEDGGLSLPVREVEGLIMFDPSRDYHNPEEVILSYEEVYQIADQLGPAPDKKVIFLLYSRGEPFVSISPTEEVRTRLEFLLDYLRERGEGASDSGDSSGTPIVG</sequence>
<comment type="caution">
    <text evidence="1">The sequence shown here is derived from an EMBL/GenBank/DDBJ whole genome shotgun (WGS) entry which is preliminary data.</text>
</comment>
<accession>A0A1G1W022</accession>
<gene>
    <name evidence="1" type="ORF">A3A65_01765</name>
</gene>
<proteinExistence type="predicted"/>
<dbReference type="Proteomes" id="UP000176723">
    <property type="component" value="Unassembled WGS sequence"/>
</dbReference>
<dbReference type="EMBL" id="MHCL01000017">
    <property type="protein sequence ID" value="OGY21016.1"/>
    <property type="molecule type" value="Genomic_DNA"/>
</dbReference>
<protein>
    <submittedName>
        <fullName evidence="1">Uncharacterized protein</fullName>
    </submittedName>
</protein>